<gene>
    <name evidence="1" type="ORF">CB5_LOCUS14781</name>
</gene>
<dbReference type="EMBL" id="LR862149">
    <property type="protein sequence ID" value="CAD1831570.1"/>
    <property type="molecule type" value="Genomic_DNA"/>
</dbReference>
<organism evidence="1">
    <name type="scientific">Ananas comosus var. bracteatus</name>
    <name type="common">red pineapple</name>
    <dbReference type="NCBI Taxonomy" id="296719"/>
    <lineage>
        <taxon>Eukaryota</taxon>
        <taxon>Viridiplantae</taxon>
        <taxon>Streptophyta</taxon>
        <taxon>Embryophyta</taxon>
        <taxon>Tracheophyta</taxon>
        <taxon>Spermatophyta</taxon>
        <taxon>Magnoliopsida</taxon>
        <taxon>Liliopsida</taxon>
        <taxon>Poales</taxon>
        <taxon>Bromeliaceae</taxon>
        <taxon>Bromelioideae</taxon>
        <taxon>Ananas</taxon>
    </lineage>
</organism>
<proteinExistence type="predicted"/>
<name>A0A6V7PL38_ANACO</name>
<dbReference type="AlphaFoldDB" id="A0A6V7PL38"/>
<protein>
    <submittedName>
        <fullName evidence="1">Uncharacterized protein</fullName>
    </submittedName>
</protein>
<accession>A0A6V7PL38</accession>
<sequence length="153" mass="16870">MNSLILFCRWSVFLVASKFLLLLSSWESQEIIWKISSTSSMPIEDNNGVDKILSPLSVAPLVALVGFGLYELGFPVLELGFGSLSEGKSLKFGDFERGLRLLGVLGLVVHFTKVSNCQLGTIIDSSHAPVSMFSFQSLRHRRRHGIAARVSRS</sequence>
<reference evidence="1" key="1">
    <citation type="submission" date="2020-07" db="EMBL/GenBank/DDBJ databases">
        <authorList>
            <person name="Lin J."/>
        </authorList>
    </citation>
    <scope>NUCLEOTIDE SEQUENCE</scope>
</reference>
<evidence type="ECO:0000313" key="1">
    <source>
        <dbReference type="EMBL" id="CAD1831570.1"/>
    </source>
</evidence>